<keyword evidence="1" id="KW-0812">Transmembrane</keyword>
<dbReference type="EMBL" id="BMKO01000004">
    <property type="protein sequence ID" value="GGE79168.1"/>
    <property type="molecule type" value="Genomic_DNA"/>
</dbReference>
<keyword evidence="1" id="KW-1133">Transmembrane helix</keyword>
<evidence type="ECO:0000313" key="3">
    <source>
        <dbReference type="Proteomes" id="UP000606498"/>
    </source>
</evidence>
<evidence type="ECO:0008006" key="4">
    <source>
        <dbReference type="Google" id="ProtNLM"/>
    </source>
</evidence>
<name>A0ABQ1T1C2_9GAMM</name>
<sequence>MDELKFRRQAYGDPYNQDPEFLDALAQSESNRAFVAELKALDDKINSALKLPVPENLAEKLLLKQQLAVHHNQRKRTGWMLAMAASVAFVAGVSFSLWRQGPVDLGQHALAHVRHETMAMTSNADISYQAINAELASLKGLETVRFNSQPGRVFYSTFCDFQGIESIHLVLAGERGKVTVFIVPPEHRVMLAEAFADSEYRGEAVKTDSAYLVLVAEYPQDIEKIKKEIKQSFI</sequence>
<accession>A0ABQ1T1C2</accession>
<keyword evidence="3" id="KW-1185">Reference proteome</keyword>
<evidence type="ECO:0000313" key="2">
    <source>
        <dbReference type="EMBL" id="GGE79168.1"/>
    </source>
</evidence>
<dbReference type="Proteomes" id="UP000606498">
    <property type="component" value="Unassembled WGS sequence"/>
</dbReference>
<dbReference type="RefSeq" id="WP_100145605.1">
    <property type="nucleotide sequence ID" value="NZ_AP024618.1"/>
</dbReference>
<organism evidence="2 3">
    <name type="scientific">Shewanella carassii</name>
    <dbReference type="NCBI Taxonomy" id="1987584"/>
    <lineage>
        <taxon>Bacteria</taxon>
        <taxon>Pseudomonadati</taxon>
        <taxon>Pseudomonadota</taxon>
        <taxon>Gammaproteobacteria</taxon>
        <taxon>Alteromonadales</taxon>
        <taxon>Shewanellaceae</taxon>
        <taxon>Shewanella</taxon>
    </lineage>
</organism>
<dbReference type="Pfam" id="PF11859">
    <property type="entry name" value="DUF3379"/>
    <property type="match status" value="1"/>
</dbReference>
<dbReference type="InterPro" id="IPR021806">
    <property type="entry name" value="DUF3379"/>
</dbReference>
<protein>
    <recommendedName>
        <fullName evidence="4">DUF3379 domain-containing protein</fullName>
    </recommendedName>
</protein>
<keyword evidence="1" id="KW-0472">Membrane</keyword>
<evidence type="ECO:0000256" key="1">
    <source>
        <dbReference type="SAM" id="Phobius"/>
    </source>
</evidence>
<feature type="transmembrane region" description="Helical" evidence="1">
    <location>
        <begin position="79"/>
        <end position="98"/>
    </location>
</feature>
<comment type="caution">
    <text evidence="2">The sequence shown here is derived from an EMBL/GenBank/DDBJ whole genome shotgun (WGS) entry which is preliminary data.</text>
</comment>
<gene>
    <name evidence="2" type="ORF">GCM10011520_19640</name>
</gene>
<reference evidence="3" key="1">
    <citation type="journal article" date="2019" name="Int. J. Syst. Evol. Microbiol.">
        <title>The Global Catalogue of Microorganisms (GCM) 10K type strain sequencing project: providing services to taxonomists for standard genome sequencing and annotation.</title>
        <authorList>
            <consortium name="The Broad Institute Genomics Platform"/>
            <consortium name="The Broad Institute Genome Sequencing Center for Infectious Disease"/>
            <person name="Wu L."/>
            <person name="Ma J."/>
        </authorList>
    </citation>
    <scope>NUCLEOTIDE SEQUENCE [LARGE SCALE GENOMIC DNA]</scope>
    <source>
        <strain evidence="3">CGMCC 1.16033</strain>
    </source>
</reference>
<proteinExistence type="predicted"/>